<evidence type="ECO:0000313" key="2">
    <source>
        <dbReference type="Proteomes" id="UP000016927"/>
    </source>
</evidence>
<gene>
    <name evidence="1" type="ORF">NBO_17g0003</name>
</gene>
<name>R0M9Q8_NOSB1</name>
<keyword evidence="2" id="KW-1185">Reference proteome</keyword>
<protein>
    <submittedName>
        <fullName evidence="1">Uncharacterized protein</fullName>
    </submittedName>
</protein>
<dbReference type="Proteomes" id="UP000016927">
    <property type="component" value="Unassembled WGS sequence"/>
</dbReference>
<sequence length="51" mass="5913">MKILYQKPQLIKPLTVTTIKAEPMTLLNVENCLPKDNHQKTPRPKMMPIIN</sequence>
<dbReference type="AlphaFoldDB" id="R0M9Q8"/>
<reference evidence="1 2" key="1">
    <citation type="journal article" date="2013" name="BMC Genomics">
        <title>Comparative genomics of parasitic silkworm microsporidia reveal an association between genome expansion and host adaptation.</title>
        <authorList>
            <person name="Pan G."/>
            <person name="Xu J."/>
            <person name="Li T."/>
            <person name="Xia Q."/>
            <person name="Liu S.L."/>
            <person name="Zhang G."/>
            <person name="Li S."/>
            <person name="Li C."/>
            <person name="Liu H."/>
            <person name="Yang L."/>
            <person name="Liu T."/>
            <person name="Zhang X."/>
            <person name="Wu Z."/>
            <person name="Fan W."/>
            <person name="Dang X."/>
            <person name="Xiang H."/>
            <person name="Tao M."/>
            <person name="Li Y."/>
            <person name="Hu J."/>
            <person name="Li Z."/>
            <person name="Lin L."/>
            <person name="Luo J."/>
            <person name="Geng L."/>
            <person name="Wang L."/>
            <person name="Long M."/>
            <person name="Wan Y."/>
            <person name="He N."/>
            <person name="Zhang Z."/>
            <person name="Lu C."/>
            <person name="Keeling P.J."/>
            <person name="Wang J."/>
            <person name="Xiang Z."/>
            <person name="Zhou Z."/>
        </authorList>
    </citation>
    <scope>NUCLEOTIDE SEQUENCE [LARGE SCALE GENOMIC DNA]</scope>
    <source>
        <strain evidence="2">CQ1 / CVCC 102059</strain>
    </source>
</reference>
<accession>R0M9Q8</accession>
<dbReference type="HOGENOM" id="CLU_3106987_0_0_1"/>
<evidence type="ECO:0000313" key="1">
    <source>
        <dbReference type="EMBL" id="EOB14714.1"/>
    </source>
</evidence>
<organism evidence="1 2">
    <name type="scientific">Nosema bombycis (strain CQ1 / CVCC 102059)</name>
    <name type="common">Microsporidian parasite</name>
    <name type="synonym">Pebrine of silkworm</name>
    <dbReference type="NCBI Taxonomy" id="578461"/>
    <lineage>
        <taxon>Eukaryota</taxon>
        <taxon>Fungi</taxon>
        <taxon>Fungi incertae sedis</taxon>
        <taxon>Microsporidia</taxon>
        <taxon>Nosematidae</taxon>
        <taxon>Nosema</taxon>
    </lineage>
</organism>
<dbReference type="VEuPathDB" id="MicrosporidiaDB:NBO_17g0003"/>
<proteinExistence type="predicted"/>
<dbReference type="EMBL" id="KB908925">
    <property type="protein sequence ID" value="EOB14714.1"/>
    <property type="molecule type" value="Genomic_DNA"/>
</dbReference>